<feature type="region of interest" description="Disordered" evidence="6">
    <location>
        <begin position="101"/>
        <end position="120"/>
    </location>
</feature>
<dbReference type="Pfam" id="PF04542">
    <property type="entry name" value="Sigma70_r2"/>
    <property type="match status" value="1"/>
</dbReference>
<protein>
    <recommendedName>
        <fullName evidence="7">RNA polymerase sigma-70 region 2 domain-containing protein</fullName>
    </recommendedName>
</protein>
<evidence type="ECO:0000256" key="5">
    <source>
        <dbReference type="ARBA" id="ARBA00023163"/>
    </source>
</evidence>
<dbReference type="RefSeq" id="WP_061482943.1">
    <property type="nucleotide sequence ID" value="NZ_ANBO01000006.1"/>
</dbReference>
<organism evidence="8 9">
    <name type="scientific">Mycolicibacterium phlei DSM 43239 = CCUG 21000</name>
    <dbReference type="NCBI Taxonomy" id="1226750"/>
    <lineage>
        <taxon>Bacteria</taxon>
        <taxon>Bacillati</taxon>
        <taxon>Actinomycetota</taxon>
        <taxon>Actinomycetes</taxon>
        <taxon>Mycobacteriales</taxon>
        <taxon>Mycobacteriaceae</taxon>
        <taxon>Mycolicibacterium</taxon>
    </lineage>
</organism>
<comment type="caution">
    <text evidence="8">The sequence shown here is derived from an EMBL/GenBank/DDBJ whole genome shotgun (WGS) entry which is preliminary data.</text>
</comment>
<comment type="similarity">
    <text evidence="1">Belongs to the sigma-70 factor family. ECF subfamily.</text>
</comment>
<dbReference type="Gene3D" id="1.10.1740.10">
    <property type="match status" value="1"/>
</dbReference>
<evidence type="ECO:0000256" key="2">
    <source>
        <dbReference type="ARBA" id="ARBA00023015"/>
    </source>
</evidence>
<gene>
    <name evidence="8" type="ORF">MPHL21000_06110</name>
</gene>
<keyword evidence="5" id="KW-0804">Transcription</keyword>
<feature type="compositionally biased region" description="Pro residues" evidence="6">
    <location>
        <begin position="355"/>
        <end position="398"/>
    </location>
</feature>
<dbReference type="Gene3D" id="1.10.10.10">
    <property type="entry name" value="Winged helix-like DNA-binding domain superfamily/Winged helix DNA-binding domain"/>
    <property type="match status" value="1"/>
</dbReference>
<keyword evidence="9" id="KW-1185">Reference proteome</keyword>
<feature type="compositionally biased region" description="Pro residues" evidence="6">
    <location>
        <begin position="336"/>
        <end position="347"/>
    </location>
</feature>
<dbReference type="InterPro" id="IPR013324">
    <property type="entry name" value="RNA_pol_sigma_r3/r4-like"/>
</dbReference>
<feature type="domain" description="RNA polymerase sigma-70 region 2" evidence="7">
    <location>
        <begin position="34"/>
        <end position="101"/>
    </location>
</feature>
<evidence type="ECO:0000313" key="9">
    <source>
        <dbReference type="Proteomes" id="UP000325690"/>
    </source>
</evidence>
<dbReference type="GeneID" id="74305512"/>
<feature type="compositionally biased region" description="Gly residues" evidence="6">
    <location>
        <begin position="429"/>
        <end position="445"/>
    </location>
</feature>
<dbReference type="AlphaFoldDB" id="A0A5N5VDA2"/>
<keyword evidence="3" id="KW-0731">Sigma factor</keyword>
<dbReference type="InterPro" id="IPR014284">
    <property type="entry name" value="RNA_pol_sigma-70_dom"/>
</dbReference>
<dbReference type="InterPro" id="IPR013325">
    <property type="entry name" value="RNA_pol_sigma_r2"/>
</dbReference>
<evidence type="ECO:0000256" key="4">
    <source>
        <dbReference type="ARBA" id="ARBA00023125"/>
    </source>
</evidence>
<feature type="compositionally biased region" description="Low complexity" evidence="6">
    <location>
        <begin position="324"/>
        <end position="335"/>
    </location>
</feature>
<dbReference type="EMBL" id="ANBP01000005">
    <property type="protein sequence ID" value="KAB7758600.1"/>
    <property type="molecule type" value="Genomic_DNA"/>
</dbReference>
<name>A0A5N5VDA2_MYCPH</name>
<proteinExistence type="inferred from homology"/>
<dbReference type="SUPFAM" id="SSF88659">
    <property type="entry name" value="Sigma3 and sigma4 domains of RNA polymerase sigma factors"/>
    <property type="match status" value="1"/>
</dbReference>
<dbReference type="GO" id="GO:0016987">
    <property type="term" value="F:sigma factor activity"/>
    <property type="evidence" value="ECO:0007669"/>
    <property type="project" value="UniProtKB-KW"/>
</dbReference>
<feature type="region of interest" description="Disordered" evidence="6">
    <location>
        <begin position="324"/>
        <end position="452"/>
    </location>
</feature>
<sequence length="452" mass="48130">MTAVPEWHADDVRTGDAELVYGSMSGDREAFAAIYDRYADRLHDFCVGMLRDLDAAADCVQETFLIAATRLHQLKDPDRLRPWLYSIARNQALRRLRELRREAPTEELPKSASDDAGPDAQSVRTDLADLVAEAAGGLSDRDRAVLDLTFRHGLDGPELAEALGVSRASANTMVSRLRRTVERSIGALLVSRSAQRNASACPQLRELLAAWDGEFTVLMRKRISRHVKSCGVCDEERRRLVSPTALLGAAPVMIPAPKWLREKTMRDVQLVSHDTALAGEPGLPGDAREDRRRLMLSAVFVAEIAAATALLLAYLNTPTNTPTVVSPAGPTEAAPNAPPPPPSPIRVPPLTLNEEPPPVAPPEVAPSPTPRLEPTPQAPPPVAPPSPRAPAQAPPPTGEPSLRLPGPSTRPPMSFRPSAVSPAPPPPTGGGGDNDGDGRSPGGDDGSAPTPG</sequence>
<dbReference type="InterPro" id="IPR039425">
    <property type="entry name" value="RNA_pol_sigma-70-like"/>
</dbReference>
<evidence type="ECO:0000256" key="6">
    <source>
        <dbReference type="SAM" id="MobiDB-lite"/>
    </source>
</evidence>
<dbReference type="InterPro" id="IPR036388">
    <property type="entry name" value="WH-like_DNA-bd_sf"/>
</dbReference>
<feature type="compositionally biased region" description="Basic and acidic residues" evidence="6">
    <location>
        <begin position="101"/>
        <end position="113"/>
    </location>
</feature>
<keyword evidence="2" id="KW-0805">Transcription regulation</keyword>
<dbReference type="InterPro" id="IPR007627">
    <property type="entry name" value="RNA_pol_sigma70_r2"/>
</dbReference>
<evidence type="ECO:0000256" key="1">
    <source>
        <dbReference type="ARBA" id="ARBA00010641"/>
    </source>
</evidence>
<evidence type="ECO:0000313" key="8">
    <source>
        <dbReference type="EMBL" id="KAB7758600.1"/>
    </source>
</evidence>
<dbReference type="GO" id="GO:0006352">
    <property type="term" value="P:DNA-templated transcription initiation"/>
    <property type="evidence" value="ECO:0007669"/>
    <property type="project" value="InterPro"/>
</dbReference>
<evidence type="ECO:0000256" key="3">
    <source>
        <dbReference type="ARBA" id="ARBA00023082"/>
    </source>
</evidence>
<dbReference type="SUPFAM" id="SSF88946">
    <property type="entry name" value="Sigma2 domain of RNA polymerase sigma factors"/>
    <property type="match status" value="1"/>
</dbReference>
<evidence type="ECO:0000259" key="7">
    <source>
        <dbReference type="Pfam" id="PF04542"/>
    </source>
</evidence>
<reference evidence="8 9" key="1">
    <citation type="submission" date="2012-10" db="EMBL/GenBank/DDBJ databases">
        <title>The draft sequence of the Mycobacterium pheli genome.</title>
        <authorList>
            <person name="Pettersson B.M.F."/>
            <person name="Das S."/>
            <person name="Dasgupta S."/>
            <person name="Bhattacharya A."/>
            <person name="Kirsebom L.A."/>
        </authorList>
    </citation>
    <scope>NUCLEOTIDE SEQUENCE [LARGE SCALE GENOMIC DNA]</scope>
    <source>
        <strain evidence="8 9">CCUG 21000</strain>
    </source>
</reference>
<dbReference type="PANTHER" id="PTHR43133">
    <property type="entry name" value="RNA POLYMERASE ECF-TYPE SIGMA FACTO"/>
    <property type="match status" value="1"/>
</dbReference>
<dbReference type="GO" id="GO:0003677">
    <property type="term" value="F:DNA binding"/>
    <property type="evidence" value="ECO:0007669"/>
    <property type="project" value="UniProtKB-KW"/>
</dbReference>
<dbReference type="Proteomes" id="UP000325690">
    <property type="component" value="Unassembled WGS sequence"/>
</dbReference>
<keyword evidence="4" id="KW-0238">DNA-binding</keyword>
<dbReference type="NCBIfam" id="TIGR02937">
    <property type="entry name" value="sigma70-ECF"/>
    <property type="match status" value="1"/>
</dbReference>
<accession>A0A5N5VDA2</accession>
<dbReference type="PANTHER" id="PTHR43133:SF8">
    <property type="entry name" value="RNA POLYMERASE SIGMA FACTOR HI_1459-RELATED"/>
    <property type="match status" value="1"/>
</dbReference>